<dbReference type="FunFam" id="2.40.50.100:FF:000013">
    <property type="entry name" value="Dihydrolipoamide acetyltransferase component of pyruvate dehydrogenase complex"/>
    <property type="match status" value="1"/>
</dbReference>
<dbReference type="InterPro" id="IPR036625">
    <property type="entry name" value="E3-bd_dom_sf"/>
</dbReference>
<comment type="subcellular location">
    <subcellularLocation>
        <location evidence="2">Mitochondrion matrix</location>
    </subcellularLocation>
</comment>
<feature type="domain" description="Peripheral subunit-binding (PSBD)" evidence="12">
    <location>
        <begin position="225"/>
        <end position="262"/>
    </location>
</feature>
<evidence type="ECO:0000256" key="8">
    <source>
        <dbReference type="ARBA" id="ARBA00023315"/>
    </source>
</evidence>
<dbReference type="Pfam" id="PF02817">
    <property type="entry name" value="E3_binding"/>
    <property type="match status" value="1"/>
</dbReference>
<dbReference type="GO" id="GO:0005739">
    <property type="term" value="C:mitochondrion"/>
    <property type="evidence" value="ECO:0000318"/>
    <property type="project" value="GO_Central"/>
</dbReference>
<dbReference type="InterPro" id="IPR023213">
    <property type="entry name" value="CAT-like_dom_sf"/>
</dbReference>
<dbReference type="PANTHER" id="PTHR43178:SF14">
    <property type="entry name" value="LIPOAMIDE ACYLTRANSFERASE COMPONENT OF BRANCHED-CHAIN ALPHA-KETO ACID DEHYDROGENASE COMPLEX, MITOCHONDRIAL"/>
    <property type="match status" value="1"/>
</dbReference>
<dbReference type="InterPro" id="IPR001078">
    <property type="entry name" value="2-oxoacid_DH_actylTfrase"/>
</dbReference>
<feature type="domain" description="Lipoyl-binding" evidence="11">
    <location>
        <begin position="109"/>
        <end position="184"/>
    </location>
</feature>
<dbReference type="Gene3D" id="4.10.320.10">
    <property type="entry name" value="E3-binding domain"/>
    <property type="match status" value="1"/>
</dbReference>
<reference evidence="14" key="1">
    <citation type="journal article" date="2013" name="Science">
        <title>The Amborella genome and the evolution of flowering plants.</title>
        <authorList>
            <consortium name="Amborella Genome Project"/>
        </authorList>
    </citation>
    <scope>NUCLEOTIDE SEQUENCE [LARGE SCALE GENOMIC DNA]</scope>
</reference>
<dbReference type="STRING" id="13333.W1P2P8"/>
<dbReference type="GO" id="GO:0005759">
    <property type="term" value="C:mitochondrial matrix"/>
    <property type="evidence" value="ECO:0007669"/>
    <property type="project" value="UniProtKB-SubCell"/>
</dbReference>
<keyword evidence="8 9" id="KW-0012">Acyltransferase</keyword>
<evidence type="ECO:0000256" key="1">
    <source>
        <dbReference type="ARBA" id="ARBA00001938"/>
    </source>
</evidence>
<dbReference type="Proteomes" id="UP000017836">
    <property type="component" value="Unassembled WGS sequence"/>
</dbReference>
<evidence type="ECO:0000259" key="11">
    <source>
        <dbReference type="PROSITE" id="PS50968"/>
    </source>
</evidence>
<dbReference type="eggNOG" id="KOG0558">
    <property type="taxonomic scope" value="Eukaryota"/>
</dbReference>
<proteinExistence type="inferred from homology"/>
<keyword evidence="14" id="KW-1185">Reference proteome</keyword>
<organism evidence="13 14">
    <name type="scientific">Amborella trichopoda</name>
    <dbReference type="NCBI Taxonomy" id="13333"/>
    <lineage>
        <taxon>Eukaryota</taxon>
        <taxon>Viridiplantae</taxon>
        <taxon>Streptophyta</taxon>
        <taxon>Embryophyta</taxon>
        <taxon>Tracheophyta</taxon>
        <taxon>Spermatophyta</taxon>
        <taxon>Magnoliopsida</taxon>
        <taxon>Amborellales</taxon>
        <taxon>Amborellaceae</taxon>
        <taxon>Amborella</taxon>
    </lineage>
</organism>
<dbReference type="GO" id="GO:0043754">
    <property type="term" value="F:dihydrolipoamide branched chain acyltransferase activity"/>
    <property type="evidence" value="ECO:0007669"/>
    <property type="project" value="EnsemblPlants"/>
</dbReference>
<dbReference type="AlphaFoldDB" id="W1P2P8"/>
<feature type="region of interest" description="Disordered" evidence="10">
    <location>
        <begin position="210"/>
        <end position="229"/>
    </location>
</feature>
<dbReference type="Pfam" id="PF00364">
    <property type="entry name" value="Biotin_lipoyl"/>
    <property type="match status" value="1"/>
</dbReference>
<sequence length="532" mass="58593">MRHHGFRMKHYSSKAVMPEAVILGNHVYVMMLLRRIWRGRAVVLGACNRMNRVNGRDSALAFESKDLTFPSSVSSHTVLTSFSNVIQLMRPNAICFSNLACVDLPVGGIVEVPLAQTGEGIAECELLRWFVHEGDQVEEFQPLCEVQSDKATIEITSRYKGKVSQIRFLPGDIVKVGETLLNIILNETQNGPLSSAGSSSTETEALLGSTYSDTLGNKEMADRVPSTPSVRHLAKQYGLNIKDITGTGPGGRVLKEDVLRCCPTKVMPEDSMTSSEVSCIEKHDTMEKEQAMELTGEPYRDKTFSLRGFQRAMVRTMTMAAKVPHFHYMEEINCDALIELKVAFQNASSDNNVKHTYLPFLVKSLSMALEKYPILNSMFDEVSNEVTYKGYHNVGIAMATPLGLVVPNVKKVQLLSIFEITKELSRLQQLASSNKLSSDDVSGGTISLSNIGAVGGKFGNPLLNLPEVAIIAIGRIQKLPRFADDGTIYPASVALVTIGADHRVVDGATVARFCNEWKLLIENPEVLLLHMR</sequence>
<dbReference type="GO" id="GO:0043617">
    <property type="term" value="P:cellular response to sucrose starvation"/>
    <property type="evidence" value="ECO:0007669"/>
    <property type="project" value="EnsemblPlants"/>
</dbReference>
<evidence type="ECO:0000256" key="3">
    <source>
        <dbReference type="ARBA" id="ARBA00007317"/>
    </source>
</evidence>
<dbReference type="SUPFAM" id="SSF47005">
    <property type="entry name" value="Peripheral subunit-binding domain of 2-oxo acid dehydrogenase complex"/>
    <property type="match status" value="1"/>
</dbReference>
<keyword evidence="7" id="KW-0496">Mitochondrion</keyword>
<dbReference type="SUPFAM" id="SSF51230">
    <property type="entry name" value="Single hybrid motif"/>
    <property type="match status" value="1"/>
</dbReference>
<dbReference type="GO" id="GO:0009646">
    <property type="term" value="P:response to absence of light"/>
    <property type="evidence" value="ECO:0007669"/>
    <property type="project" value="EnsemblPlants"/>
</dbReference>
<name>W1P2P8_AMBTC</name>
<protein>
    <recommendedName>
        <fullName evidence="9">Dihydrolipoamide acetyltransferase component of pyruvate dehydrogenase complex</fullName>
        <ecNumber evidence="9">2.3.1.-</ecNumber>
    </recommendedName>
</protein>
<dbReference type="InterPro" id="IPR000089">
    <property type="entry name" value="Biotin_lipoyl"/>
</dbReference>
<dbReference type="InterPro" id="IPR011053">
    <property type="entry name" value="Single_hybrid_motif"/>
</dbReference>
<dbReference type="Pfam" id="PF00198">
    <property type="entry name" value="2-oxoacid_dh"/>
    <property type="match status" value="1"/>
</dbReference>
<dbReference type="GO" id="GO:0009744">
    <property type="term" value="P:response to sucrose"/>
    <property type="evidence" value="ECO:0007669"/>
    <property type="project" value="EnsemblPlants"/>
</dbReference>
<keyword evidence="4 9" id="KW-0808">Transferase</keyword>
<dbReference type="InterPro" id="IPR050743">
    <property type="entry name" value="2-oxoacid_DH_E2_comp"/>
</dbReference>
<dbReference type="GO" id="GO:0160157">
    <property type="term" value="C:branched-chain alpha-ketoacid dehydrogenase complex"/>
    <property type="evidence" value="ECO:0000318"/>
    <property type="project" value="GO_Central"/>
</dbReference>
<evidence type="ECO:0000256" key="9">
    <source>
        <dbReference type="RuleBase" id="RU003423"/>
    </source>
</evidence>
<dbReference type="EMBL" id="KI394661">
    <property type="protein sequence ID" value="ERN02168.1"/>
    <property type="molecule type" value="Genomic_DNA"/>
</dbReference>
<gene>
    <name evidence="13" type="ORF">AMTR_s00045p00193660</name>
</gene>
<dbReference type="PANTHER" id="PTHR43178">
    <property type="entry name" value="DIHYDROLIPOAMIDE ACETYLTRANSFERASE COMPONENT OF PYRUVATE DEHYDROGENASE COMPLEX"/>
    <property type="match status" value="1"/>
</dbReference>
<dbReference type="PROSITE" id="PS00189">
    <property type="entry name" value="LIPOYL"/>
    <property type="match status" value="1"/>
</dbReference>
<dbReference type="Gene3D" id="3.30.559.10">
    <property type="entry name" value="Chloramphenicol acetyltransferase-like domain"/>
    <property type="match status" value="1"/>
</dbReference>
<dbReference type="FunFam" id="3.30.559.10:FF:000007">
    <property type="entry name" value="Dihydrolipoamide acetyltransferase component of pyruvate dehydrogenase complex"/>
    <property type="match status" value="1"/>
</dbReference>
<dbReference type="EC" id="2.3.1.-" evidence="9"/>
<dbReference type="OMA" id="IPHVTNF"/>
<dbReference type="HOGENOM" id="CLU_016733_10_0_1"/>
<evidence type="ECO:0000256" key="10">
    <source>
        <dbReference type="SAM" id="MobiDB-lite"/>
    </source>
</evidence>
<dbReference type="Gramene" id="ERN02168">
    <property type="protein sequence ID" value="ERN02168"/>
    <property type="gene ID" value="AMTR_s00045p00193660"/>
</dbReference>
<dbReference type="InterPro" id="IPR004167">
    <property type="entry name" value="PSBD"/>
</dbReference>
<accession>W1P2P8</accession>
<evidence type="ECO:0000256" key="5">
    <source>
        <dbReference type="ARBA" id="ARBA00022823"/>
    </source>
</evidence>
<comment type="cofactor">
    <cofactor evidence="1 9">
        <name>(R)-lipoate</name>
        <dbReference type="ChEBI" id="CHEBI:83088"/>
    </cofactor>
</comment>
<dbReference type="SUPFAM" id="SSF52777">
    <property type="entry name" value="CoA-dependent acyltransferases"/>
    <property type="match status" value="1"/>
</dbReference>
<dbReference type="PROSITE" id="PS50968">
    <property type="entry name" value="BIOTINYL_LIPOYL"/>
    <property type="match status" value="1"/>
</dbReference>
<dbReference type="Gene3D" id="2.40.50.100">
    <property type="match status" value="1"/>
</dbReference>
<evidence type="ECO:0000256" key="6">
    <source>
        <dbReference type="ARBA" id="ARBA00022946"/>
    </source>
</evidence>
<evidence type="ECO:0000256" key="4">
    <source>
        <dbReference type="ARBA" id="ARBA00022679"/>
    </source>
</evidence>
<dbReference type="PROSITE" id="PS51826">
    <property type="entry name" value="PSBD"/>
    <property type="match status" value="1"/>
</dbReference>
<dbReference type="CDD" id="cd06849">
    <property type="entry name" value="lipoyl_domain"/>
    <property type="match status" value="1"/>
</dbReference>
<comment type="similarity">
    <text evidence="3 9">Belongs to the 2-oxoacid dehydrogenase family.</text>
</comment>
<keyword evidence="5 9" id="KW-0450">Lipoyl</keyword>
<evidence type="ECO:0000256" key="2">
    <source>
        <dbReference type="ARBA" id="ARBA00004305"/>
    </source>
</evidence>
<evidence type="ECO:0000313" key="14">
    <source>
        <dbReference type="Proteomes" id="UP000017836"/>
    </source>
</evidence>
<dbReference type="InterPro" id="IPR003016">
    <property type="entry name" value="2-oxoA_DH_lipoyl-BS"/>
</dbReference>
<evidence type="ECO:0000313" key="13">
    <source>
        <dbReference type="EMBL" id="ERN02168.1"/>
    </source>
</evidence>
<evidence type="ECO:0000256" key="7">
    <source>
        <dbReference type="ARBA" id="ARBA00023128"/>
    </source>
</evidence>
<keyword evidence="6" id="KW-0809">Transit peptide</keyword>
<evidence type="ECO:0000259" key="12">
    <source>
        <dbReference type="PROSITE" id="PS51826"/>
    </source>
</evidence>